<name>A0ACC2U0U4_9FUNG</name>
<dbReference type="Proteomes" id="UP001165960">
    <property type="component" value="Unassembled WGS sequence"/>
</dbReference>
<sequence>MRFIVARNTDTKIVGFCSFQFDLEEIYPVESSDSEEYPDSLSSQDKESQFREVVYCYEIQVSREASNQGIGTALMNCLEAIARHWMVPSIMLTVFKVNKGALRFYFRLGFTVDPSSPSQTLSRLEALEYDYEILEKVLV</sequence>
<reference evidence="1" key="1">
    <citation type="submission" date="2022-04" db="EMBL/GenBank/DDBJ databases">
        <title>Genome of the entomopathogenic fungus Entomophthora muscae.</title>
        <authorList>
            <person name="Elya C."/>
            <person name="Lovett B.R."/>
            <person name="Lee E."/>
            <person name="Macias A.M."/>
            <person name="Hajek A.E."/>
            <person name="De Bivort B.L."/>
            <person name="Kasson M.T."/>
            <person name="De Fine Licht H.H."/>
            <person name="Stajich J.E."/>
        </authorList>
    </citation>
    <scope>NUCLEOTIDE SEQUENCE</scope>
    <source>
        <strain evidence="1">Berkeley</strain>
    </source>
</reference>
<dbReference type="EMBL" id="QTSX02001566">
    <property type="protein sequence ID" value="KAJ9080376.1"/>
    <property type="molecule type" value="Genomic_DNA"/>
</dbReference>
<comment type="caution">
    <text evidence="1">The sequence shown here is derived from an EMBL/GenBank/DDBJ whole genome shotgun (WGS) entry which is preliminary data.</text>
</comment>
<gene>
    <name evidence="1" type="ORF">DSO57_1025686</name>
</gene>
<protein>
    <submittedName>
        <fullName evidence="1">Uncharacterized protein</fullName>
    </submittedName>
</protein>
<evidence type="ECO:0000313" key="1">
    <source>
        <dbReference type="EMBL" id="KAJ9080376.1"/>
    </source>
</evidence>
<organism evidence="1 2">
    <name type="scientific">Entomophthora muscae</name>
    <dbReference type="NCBI Taxonomy" id="34485"/>
    <lineage>
        <taxon>Eukaryota</taxon>
        <taxon>Fungi</taxon>
        <taxon>Fungi incertae sedis</taxon>
        <taxon>Zoopagomycota</taxon>
        <taxon>Entomophthoromycotina</taxon>
        <taxon>Entomophthoromycetes</taxon>
        <taxon>Entomophthorales</taxon>
        <taxon>Entomophthoraceae</taxon>
        <taxon>Entomophthora</taxon>
    </lineage>
</organism>
<keyword evidence="2" id="KW-1185">Reference proteome</keyword>
<accession>A0ACC2U0U4</accession>
<evidence type="ECO:0000313" key="2">
    <source>
        <dbReference type="Proteomes" id="UP001165960"/>
    </source>
</evidence>
<proteinExistence type="predicted"/>